<evidence type="ECO:0000256" key="3">
    <source>
        <dbReference type="SAM" id="MobiDB-lite"/>
    </source>
</evidence>
<feature type="transmembrane region" description="Helical" evidence="4">
    <location>
        <begin position="336"/>
        <end position="355"/>
    </location>
</feature>
<feature type="transmembrane region" description="Helical" evidence="4">
    <location>
        <begin position="361"/>
        <end position="383"/>
    </location>
</feature>
<feature type="compositionally biased region" description="Low complexity" evidence="3">
    <location>
        <begin position="172"/>
        <end position="182"/>
    </location>
</feature>
<keyword evidence="1" id="KW-0677">Repeat</keyword>
<name>D4M4M9_9FIRM</name>
<dbReference type="Proteomes" id="UP000008956">
    <property type="component" value="Chromosome"/>
</dbReference>
<dbReference type="GO" id="GO:0006355">
    <property type="term" value="P:regulation of DNA-templated transcription"/>
    <property type="evidence" value="ECO:0007669"/>
    <property type="project" value="InterPro"/>
</dbReference>
<keyword evidence="2" id="KW-0802">TPR repeat</keyword>
<feature type="region of interest" description="Disordered" evidence="3">
    <location>
        <begin position="165"/>
        <end position="261"/>
    </location>
</feature>
<dbReference type="EMBL" id="FP929055">
    <property type="protein sequence ID" value="CBL26191.1"/>
    <property type="molecule type" value="Genomic_DNA"/>
</dbReference>
<feature type="compositionally biased region" description="Basic and acidic residues" evidence="3">
    <location>
        <begin position="218"/>
        <end position="246"/>
    </location>
</feature>
<proteinExistence type="predicted"/>
<reference evidence="5 6" key="1">
    <citation type="submission" date="2010-03" db="EMBL/GenBank/DDBJ databases">
        <title>The genome sequence of Ruminococcus torques L2-14.</title>
        <authorList>
            <consortium name="metaHIT consortium -- http://www.metahit.eu/"/>
            <person name="Pajon A."/>
            <person name="Turner K."/>
            <person name="Parkhill J."/>
            <person name="Duncan S."/>
            <person name="Flint H."/>
        </authorList>
    </citation>
    <scope>NUCLEOTIDE SEQUENCE [LARGE SCALE GENOMIC DNA]</scope>
    <source>
        <strain evidence="5 6">L2-14</strain>
    </source>
</reference>
<feature type="transmembrane region" description="Helical" evidence="4">
    <location>
        <begin position="276"/>
        <end position="298"/>
    </location>
</feature>
<dbReference type="HOGENOM" id="CLU_045096_0_0_9"/>
<sequence length="406" mass="44778">MINMKCPICGKDLDLQNKQIGTSENGDPIFNEYAICHSCKKQWNLDKQRAKKIAAKKAAEEKAKAEAEARAAEEKAKAEAEARAAEEKAKAEAAARAAEEKAKAEAEARAAEEKAKAEAAARAAEEKRAARREAKARARKEAIARLAADKGISEEEAERILKERARARKAAAQKAATDATATDNSEEQKYGNIPAEEIRDKREKAVRKGYEDMLATDPDSKAAKKKKKEEAETAKAKEDVKSRKMDDYDDEKSSDDEDDDEYEYVDEYPRFRPGRIILGIISLLAFGFCIYKGFVTGLSTSGANVTSAPGMNYVIVALCMLVTALLYFIMNNRDTLFAFLIPMIVYIASAVFAFLKHGDEFELLILAGVSGVLAVISLILAIASRGGDDYDDEDDYDDPFEEEHDN</sequence>
<evidence type="ECO:0000256" key="1">
    <source>
        <dbReference type="ARBA" id="ARBA00022737"/>
    </source>
</evidence>
<dbReference type="PANTHER" id="PTHR14027:SF2">
    <property type="entry name" value="RNA POLYMERASE-ASSOCIATED PROTEIN CTR9 HOMOLOG"/>
    <property type="match status" value="1"/>
</dbReference>
<keyword evidence="4" id="KW-1133">Transmembrane helix</keyword>
<evidence type="ECO:0000256" key="4">
    <source>
        <dbReference type="SAM" id="Phobius"/>
    </source>
</evidence>
<keyword evidence="4" id="KW-0472">Membrane</keyword>
<dbReference type="GO" id="GO:0000993">
    <property type="term" value="F:RNA polymerase II complex binding"/>
    <property type="evidence" value="ECO:0007669"/>
    <property type="project" value="TreeGrafter"/>
</dbReference>
<evidence type="ECO:0000256" key="2">
    <source>
        <dbReference type="ARBA" id="ARBA00022803"/>
    </source>
</evidence>
<dbReference type="PANTHER" id="PTHR14027">
    <property type="entry name" value="RNA POLYMERASE-ASSOCIATED PROTEIN CTR9"/>
    <property type="match status" value="1"/>
</dbReference>
<reference evidence="5 6" key="2">
    <citation type="submission" date="2010-03" db="EMBL/GenBank/DDBJ databases">
        <authorList>
            <person name="Pajon A."/>
        </authorList>
    </citation>
    <scope>NUCLEOTIDE SEQUENCE [LARGE SCALE GENOMIC DNA]</scope>
    <source>
        <strain evidence="5 6">L2-14</strain>
    </source>
</reference>
<keyword evidence="4" id="KW-0812">Transmembrane</keyword>
<dbReference type="InterPro" id="IPR031101">
    <property type="entry name" value="Ctr9"/>
</dbReference>
<evidence type="ECO:0000313" key="6">
    <source>
        <dbReference type="Proteomes" id="UP000008956"/>
    </source>
</evidence>
<organism evidence="5 6">
    <name type="scientific">[Ruminococcus] torques L2-14</name>
    <dbReference type="NCBI Taxonomy" id="657313"/>
    <lineage>
        <taxon>Bacteria</taxon>
        <taxon>Bacillati</taxon>
        <taxon>Bacillota</taxon>
        <taxon>Clostridia</taxon>
        <taxon>Lachnospirales</taxon>
        <taxon>Lachnospiraceae</taxon>
        <taxon>Mediterraneibacter</taxon>
    </lineage>
</organism>
<feature type="transmembrane region" description="Helical" evidence="4">
    <location>
        <begin position="310"/>
        <end position="329"/>
    </location>
</feature>
<dbReference type="STRING" id="33039.ERS852502_00125"/>
<dbReference type="AlphaFoldDB" id="D4M4M9"/>
<gene>
    <name evidence="5" type="ORF">RTO_15990</name>
</gene>
<dbReference type="GO" id="GO:0006368">
    <property type="term" value="P:transcription elongation by RNA polymerase II"/>
    <property type="evidence" value="ECO:0007669"/>
    <property type="project" value="TreeGrafter"/>
</dbReference>
<accession>D4M4M9</accession>
<feature type="compositionally biased region" description="Acidic residues" evidence="3">
    <location>
        <begin position="247"/>
        <end position="261"/>
    </location>
</feature>
<feature type="region of interest" description="Disordered" evidence="3">
    <location>
        <begin position="66"/>
        <end position="133"/>
    </location>
</feature>
<protein>
    <submittedName>
        <fullName evidence="5">Uncharacterized protein</fullName>
    </submittedName>
</protein>
<dbReference type="RefSeq" id="WP_015528781.1">
    <property type="nucleotide sequence ID" value="NC_021015.1"/>
</dbReference>
<feature type="compositionally biased region" description="Basic and acidic residues" evidence="3">
    <location>
        <begin position="196"/>
        <end position="211"/>
    </location>
</feature>
<evidence type="ECO:0000313" key="5">
    <source>
        <dbReference type="EMBL" id="CBL26191.1"/>
    </source>
</evidence>
<dbReference type="KEGG" id="rto:RTO_15990"/>
<dbReference type="PATRIC" id="fig|657313.3.peg.1401"/>